<dbReference type="SFLD" id="SFLDS00003">
    <property type="entry name" value="Haloacid_Dehalogenase"/>
    <property type="match status" value="1"/>
</dbReference>
<sequence length="233" mass="25007">MSAITVDAVLFDMDGTLIDSTPGVMVAWNNFASIYGFDAAVVARKSHGRRLEDTLKEFCKIEDEDKLSSEIARFEEEVIRGGPVALPGAIALIKQIEECRPTTAVSPGWTIVTSATNFYTPLALSRSGVPVPPAGFVCSNDVSRGKPHPDPYLAGAKKVGVSPNKCFVIEDAPSGIRSGHAAGAKTIAVCTSHSRQEIIESGSNPDYIVKDLTRLTARWMNGKLEITIDETVD</sequence>
<dbReference type="VEuPathDB" id="FungiDB:BD410DRAFT_781468"/>
<dbReference type="InterPro" id="IPR023198">
    <property type="entry name" value="PGP-like_dom2"/>
</dbReference>
<dbReference type="Proteomes" id="UP000294933">
    <property type="component" value="Unassembled WGS sequence"/>
</dbReference>
<dbReference type="GO" id="GO:0050308">
    <property type="term" value="F:sugar-phosphatase activity"/>
    <property type="evidence" value="ECO:0007669"/>
    <property type="project" value="TreeGrafter"/>
</dbReference>
<evidence type="ECO:0000313" key="2">
    <source>
        <dbReference type="Proteomes" id="UP000294933"/>
    </source>
</evidence>
<reference evidence="1 2" key="1">
    <citation type="submission" date="2018-06" db="EMBL/GenBank/DDBJ databases">
        <title>A transcriptomic atlas of mushroom development highlights an independent origin of complex multicellularity.</title>
        <authorList>
            <consortium name="DOE Joint Genome Institute"/>
            <person name="Krizsan K."/>
            <person name="Almasi E."/>
            <person name="Merenyi Z."/>
            <person name="Sahu N."/>
            <person name="Viragh M."/>
            <person name="Koszo T."/>
            <person name="Mondo S."/>
            <person name="Kiss B."/>
            <person name="Balint B."/>
            <person name="Kues U."/>
            <person name="Barry K."/>
            <person name="Hegedus J.C."/>
            <person name="Henrissat B."/>
            <person name="Johnson J."/>
            <person name="Lipzen A."/>
            <person name="Ohm R."/>
            <person name="Nagy I."/>
            <person name="Pangilinan J."/>
            <person name="Yan J."/>
            <person name="Xiong Y."/>
            <person name="Grigoriev I.V."/>
            <person name="Hibbett D.S."/>
            <person name="Nagy L.G."/>
        </authorList>
    </citation>
    <scope>NUCLEOTIDE SEQUENCE [LARGE SCALE GENOMIC DNA]</scope>
    <source>
        <strain evidence="1 2">SZMC22713</strain>
    </source>
</reference>
<dbReference type="Pfam" id="PF13419">
    <property type="entry name" value="HAD_2"/>
    <property type="match status" value="1"/>
</dbReference>
<dbReference type="InterPro" id="IPR041492">
    <property type="entry name" value="HAD_2"/>
</dbReference>
<organism evidence="1 2">
    <name type="scientific">Rickenella mellea</name>
    <dbReference type="NCBI Taxonomy" id="50990"/>
    <lineage>
        <taxon>Eukaryota</taxon>
        <taxon>Fungi</taxon>
        <taxon>Dikarya</taxon>
        <taxon>Basidiomycota</taxon>
        <taxon>Agaricomycotina</taxon>
        <taxon>Agaricomycetes</taxon>
        <taxon>Hymenochaetales</taxon>
        <taxon>Rickenellaceae</taxon>
        <taxon>Rickenella</taxon>
    </lineage>
</organism>
<dbReference type="InterPro" id="IPR051806">
    <property type="entry name" value="HAD-like_SPP"/>
</dbReference>
<keyword evidence="2" id="KW-1185">Reference proteome</keyword>
<name>A0A4Y7QMM6_9AGAM</name>
<dbReference type="AlphaFoldDB" id="A0A4Y7QMM6"/>
<dbReference type="PANTHER" id="PTHR43481:SF4">
    <property type="entry name" value="GLYCEROL-1-PHOSPHATE PHOSPHOHYDROLASE 1-RELATED"/>
    <property type="match status" value="1"/>
</dbReference>
<proteinExistence type="predicted"/>
<dbReference type="InterPro" id="IPR036412">
    <property type="entry name" value="HAD-like_sf"/>
</dbReference>
<accession>A0A4Y7QMM6</accession>
<dbReference type="SUPFAM" id="SSF56784">
    <property type="entry name" value="HAD-like"/>
    <property type="match status" value="1"/>
</dbReference>
<dbReference type="OrthoDB" id="40579at2759"/>
<dbReference type="PANTHER" id="PTHR43481">
    <property type="entry name" value="FRUCTOSE-1-PHOSPHATE PHOSPHATASE"/>
    <property type="match status" value="1"/>
</dbReference>
<dbReference type="SFLD" id="SFLDG01129">
    <property type="entry name" value="C1.5:_HAD__Beta-PGM__Phosphata"/>
    <property type="match status" value="1"/>
</dbReference>
<dbReference type="NCBIfam" id="TIGR01509">
    <property type="entry name" value="HAD-SF-IA-v3"/>
    <property type="match status" value="1"/>
</dbReference>
<dbReference type="STRING" id="50990.A0A4Y7QMM6"/>
<dbReference type="Gene3D" id="1.10.150.240">
    <property type="entry name" value="Putative phosphatase, domain 2"/>
    <property type="match status" value="1"/>
</dbReference>
<dbReference type="InterPro" id="IPR006439">
    <property type="entry name" value="HAD-SF_hydro_IA"/>
</dbReference>
<dbReference type="Gene3D" id="3.40.50.1000">
    <property type="entry name" value="HAD superfamily/HAD-like"/>
    <property type="match status" value="1"/>
</dbReference>
<gene>
    <name evidence="1" type="ORF">BD410DRAFT_781468</name>
</gene>
<protein>
    <submittedName>
        <fullName evidence="1">HAD-like protein</fullName>
    </submittedName>
</protein>
<dbReference type="EMBL" id="ML170157">
    <property type="protein sequence ID" value="TDL28904.1"/>
    <property type="molecule type" value="Genomic_DNA"/>
</dbReference>
<evidence type="ECO:0000313" key="1">
    <source>
        <dbReference type="EMBL" id="TDL28904.1"/>
    </source>
</evidence>
<dbReference type="InterPro" id="IPR023214">
    <property type="entry name" value="HAD_sf"/>
</dbReference>